<keyword evidence="2" id="KW-1185">Reference proteome</keyword>
<dbReference type="EMBL" id="JADEXN010000014">
    <property type="protein sequence ID" value="MBE9039506.1"/>
    <property type="molecule type" value="Genomic_DNA"/>
</dbReference>
<accession>A0A928Z863</accession>
<proteinExistence type="predicted"/>
<dbReference type="Proteomes" id="UP000621799">
    <property type="component" value="Unassembled WGS sequence"/>
</dbReference>
<dbReference type="AlphaFoldDB" id="A0A928Z863"/>
<organism evidence="1 2">
    <name type="scientific">Zarconia navalis LEGE 11467</name>
    <dbReference type="NCBI Taxonomy" id="1828826"/>
    <lineage>
        <taxon>Bacteria</taxon>
        <taxon>Bacillati</taxon>
        <taxon>Cyanobacteriota</taxon>
        <taxon>Cyanophyceae</taxon>
        <taxon>Oscillatoriophycideae</taxon>
        <taxon>Oscillatoriales</taxon>
        <taxon>Oscillatoriales incertae sedis</taxon>
        <taxon>Zarconia</taxon>
        <taxon>Zarconia navalis</taxon>
    </lineage>
</organism>
<gene>
    <name evidence="1" type="ORF">IQ235_01685</name>
</gene>
<comment type="caution">
    <text evidence="1">The sequence shown here is derived from an EMBL/GenBank/DDBJ whole genome shotgun (WGS) entry which is preliminary data.</text>
</comment>
<evidence type="ECO:0000313" key="2">
    <source>
        <dbReference type="Proteomes" id="UP000621799"/>
    </source>
</evidence>
<reference evidence="1" key="1">
    <citation type="submission" date="2020-10" db="EMBL/GenBank/DDBJ databases">
        <authorList>
            <person name="Castelo-Branco R."/>
            <person name="Eusebio N."/>
            <person name="Adriana R."/>
            <person name="Vieira A."/>
            <person name="Brugerolle De Fraissinette N."/>
            <person name="Rezende De Castro R."/>
            <person name="Schneider M.P."/>
            <person name="Vasconcelos V."/>
            <person name="Leao P.N."/>
        </authorList>
    </citation>
    <scope>NUCLEOTIDE SEQUENCE</scope>
    <source>
        <strain evidence="1">LEGE 11467</strain>
    </source>
</reference>
<protein>
    <submittedName>
        <fullName evidence="1">Uncharacterized protein</fullName>
    </submittedName>
</protein>
<name>A0A928Z863_9CYAN</name>
<dbReference type="RefSeq" id="WP_264319767.1">
    <property type="nucleotide sequence ID" value="NZ_JADEXN010000014.1"/>
</dbReference>
<evidence type="ECO:0000313" key="1">
    <source>
        <dbReference type="EMBL" id="MBE9039506.1"/>
    </source>
</evidence>
<sequence length="93" mass="10778">MISQVYYLVRSKVDGKYLAAHPNPDLPERYLLVFQENFDARSYLNKYGGDMKEKLTIESITPIQLKSIIERWSFSGVGVVKDPLLPNVEFLRQ</sequence>